<comment type="caution">
    <text evidence="2">The sequence shown here is derived from an EMBL/GenBank/DDBJ whole genome shotgun (WGS) entry which is preliminary data.</text>
</comment>
<name>A0A6N6RLT6_9FLAO</name>
<feature type="transmembrane region" description="Helical" evidence="1">
    <location>
        <begin position="71"/>
        <end position="91"/>
    </location>
</feature>
<evidence type="ECO:0000313" key="2">
    <source>
        <dbReference type="EMBL" id="KAB2814527.1"/>
    </source>
</evidence>
<dbReference type="OrthoDB" id="1361176at2"/>
<proteinExistence type="predicted"/>
<feature type="transmembrane region" description="Helical" evidence="1">
    <location>
        <begin position="6"/>
        <end position="23"/>
    </location>
</feature>
<sequence length="153" mass="17197">MNIRDLVSYALKTAAGLIGFFMLMKLAGLEQHHELRLFNFVIVLIGTFSLHRKMFLKDGNHGYFSGFFSGIRMSAMAIVFFMVFLSLYASIIDPQFIELAEDSGIWGGKLSLFQTGIAILFEGLASCIVLSYTSMQYFKPYVMDTADWGQESA</sequence>
<dbReference type="RefSeq" id="WP_151666105.1">
    <property type="nucleotide sequence ID" value="NZ_WBVO01000001.1"/>
</dbReference>
<keyword evidence="1" id="KW-0472">Membrane</keyword>
<accession>A0A6N6RLT6</accession>
<keyword evidence="1" id="KW-1133">Transmembrane helix</keyword>
<dbReference type="AlphaFoldDB" id="A0A6N6RLT6"/>
<dbReference type="Proteomes" id="UP000468650">
    <property type="component" value="Unassembled WGS sequence"/>
</dbReference>
<organism evidence="2 3">
    <name type="scientific">Phaeocystidibacter luteus</name>
    <dbReference type="NCBI Taxonomy" id="911197"/>
    <lineage>
        <taxon>Bacteria</taxon>
        <taxon>Pseudomonadati</taxon>
        <taxon>Bacteroidota</taxon>
        <taxon>Flavobacteriia</taxon>
        <taxon>Flavobacteriales</taxon>
        <taxon>Phaeocystidibacteraceae</taxon>
        <taxon>Phaeocystidibacter</taxon>
    </lineage>
</organism>
<keyword evidence="3" id="KW-1185">Reference proteome</keyword>
<evidence type="ECO:0008006" key="4">
    <source>
        <dbReference type="Google" id="ProtNLM"/>
    </source>
</evidence>
<feature type="transmembrane region" description="Helical" evidence="1">
    <location>
        <begin position="35"/>
        <end position="51"/>
    </location>
</feature>
<evidence type="ECO:0000256" key="1">
    <source>
        <dbReference type="SAM" id="Phobius"/>
    </source>
</evidence>
<feature type="transmembrane region" description="Helical" evidence="1">
    <location>
        <begin position="112"/>
        <end position="133"/>
    </location>
</feature>
<evidence type="ECO:0000313" key="3">
    <source>
        <dbReference type="Proteomes" id="UP000468650"/>
    </source>
</evidence>
<reference evidence="2 3" key="1">
    <citation type="submission" date="2019-09" db="EMBL/GenBank/DDBJ databases">
        <title>Genomes of family Cryomorphaceae.</title>
        <authorList>
            <person name="Bowman J.P."/>
        </authorList>
    </citation>
    <scope>NUCLEOTIDE SEQUENCE [LARGE SCALE GENOMIC DNA]</scope>
    <source>
        <strain evidence="2 3">LMG 25704</strain>
    </source>
</reference>
<protein>
    <recommendedName>
        <fullName evidence="4">DUF4199 domain-containing protein</fullName>
    </recommendedName>
</protein>
<dbReference type="EMBL" id="WBVO01000001">
    <property type="protein sequence ID" value="KAB2814527.1"/>
    <property type="molecule type" value="Genomic_DNA"/>
</dbReference>
<keyword evidence="1" id="KW-0812">Transmembrane</keyword>
<gene>
    <name evidence="2" type="ORF">F8C67_01960</name>
</gene>